<dbReference type="Gramene" id="PGSC0003DMT400097074">
    <property type="protein sequence ID" value="PGSC0003DMT400097074"/>
    <property type="gene ID" value="PGSC0003DMG400046645"/>
</dbReference>
<dbReference type="PaxDb" id="4113-PGSC0003DMT400097074"/>
<evidence type="ECO:0000313" key="2">
    <source>
        <dbReference type="Proteomes" id="UP000011115"/>
    </source>
</evidence>
<reference evidence="1" key="2">
    <citation type="submission" date="2015-06" db="UniProtKB">
        <authorList>
            <consortium name="EnsemblPlants"/>
        </authorList>
    </citation>
    <scope>IDENTIFICATION</scope>
    <source>
        <strain evidence="1">DM1-3 516 R44</strain>
    </source>
</reference>
<reference evidence="2" key="1">
    <citation type="journal article" date="2011" name="Nature">
        <title>Genome sequence and analysis of the tuber crop potato.</title>
        <authorList>
            <consortium name="The Potato Genome Sequencing Consortium"/>
        </authorList>
    </citation>
    <scope>NUCLEOTIDE SEQUENCE [LARGE SCALE GENOMIC DNA]</scope>
    <source>
        <strain evidence="2">cv. DM1-3 516 R44</strain>
    </source>
</reference>
<dbReference type="EnsemblPlants" id="PGSC0003DMT400097074">
    <property type="protein sequence ID" value="PGSC0003DMT400097074"/>
    <property type="gene ID" value="PGSC0003DMG400046645"/>
</dbReference>
<organism evidence="1 2">
    <name type="scientific">Solanum tuberosum</name>
    <name type="common">Potato</name>
    <dbReference type="NCBI Taxonomy" id="4113"/>
    <lineage>
        <taxon>Eukaryota</taxon>
        <taxon>Viridiplantae</taxon>
        <taxon>Streptophyta</taxon>
        <taxon>Embryophyta</taxon>
        <taxon>Tracheophyta</taxon>
        <taxon>Spermatophyta</taxon>
        <taxon>Magnoliopsida</taxon>
        <taxon>eudicotyledons</taxon>
        <taxon>Gunneridae</taxon>
        <taxon>Pentapetalae</taxon>
        <taxon>asterids</taxon>
        <taxon>lamiids</taxon>
        <taxon>Solanales</taxon>
        <taxon>Solanaceae</taxon>
        <taxon>Solanoideae</taxon>
        <taxon>Solaneae</taxon>
        <taxon>Solanum</taxon>
    </lineage>
</organism>
<dbReference type="Proteomes" id="UP000011115">
    <property type="component" value="Unassembled WGS sequence"/>
</dbReference>
<proteinExistence type="predicted"/>
<dbReference type="AlphaFoldDB" id="M1DZV0"/>
<dbReference type="InParanoid" id="M1DZV0"/>
<accession>M1DZV0</accession>
<dbReference type="HOGENOM" id="CLU_2376871_0_0_1"/>
<sequence length="95" mass="11041">MTKEGQVLNQGSMIMMKQDYFKKALQARDDNWMGCMYGMVELQLRIGGHPVTEEMMVTWVERYPLRDSTMYMCRMGPAFQEPIDDDDTTADEEDG</sequence>
<name>M1DZV0_SOLTU</name>
<protein>
    <submittedName>
        <fullName evidence="1">Uncharacterized protein</fullName>
    </submittedName>
</protein>
<evidence type="ECO:0000313" key="1">
    <source>
        <dbReference type="EnsemblPlants" id="PGSC0003DMT400097074"/>
    </source>
</evidence>
<keyword evidence="2" id="KW-1185">Reference proteome</keyword>